<reference evidence="2" key="1">
    <citation type="submission" date="2013-05" db="EMBL/GenBank/DDBJ databases">
        <title>Genome assembly of Cystobacter fuscus DSM 2262.</title>
        <authorList>
            <person name="Sharma G."/>
            <person name="Khatri I."/>
            <person name="Kaur C."/>
            <person name="Mayilraj S."/>
            <person name="Subramanian S."/>
        </authorList>
    </citation>
    <scope>NUCLEOTIDE SEQUENCE [LARGE SCALE GENOMIC DNA]</scope>
    <source>
        <strain evidence="2">DSM 2262</strain>
    </source>
</reference>
<dbReference type="OrthoDB" id="5521660at2"/>
<dbReference type="RefSeq" id="WP_002625070.1">
    <property type="nucleotide sequence ID" value="NZ_ANAH02000005.1"/>
</dbReference>
<keyword evidence="3" id="KW-1185">Reference proteome</keyword>
<dbReference type="EMBL" id="ANAH02000005">
    <property type="protein sequence ID" value="EPX63645.1"/>
    <property type="molecule type" value="Genomic_DNA"/>
</dbReference>
<evidence type="ECO:0000256" key="1">
    <source>
        <dbReference type="SAM" id="MobiDB-lite"/>
    </source>
</evidence>
<dbReference type="eggNOG" id="ENOG50317AS">
    <property type="taxonomic scope" value="Bacteria"/>
</dbReference>
<gene>
    <name evidence="2" type="ORF">D187_006053</name>
</gene>
<dbReference type="Proteomes" id="UP000011682">
    <property type="component" value="Unassembled WGS sequence"/>
</dbReference>
<sequence length="70" mass="7839">MTKKKSAGYSEKIKHVQATHPEPWPGIQGRSAEREEDLPTGTKRAEQADVTDAQRQLEQDMDESAASTRE</sequence>
<protein>
    <submittedName>
        <fullName evidence="2">Uncharacterized protein</fullName>
    </submittedName>
</protein>
<dbReference type="AlphaFoldDB" id="S9PH45"/>
<organism evidence="2 3">
    <name type="scientific">Cystobacter fuscus (strain ATCC 25194 / DSM 2262 / NBRC 100088 / M29)</name>
    <dbReference type="NCBI Taxonomy" id="1242864"/>
    <lineage>
        <taxon>Bacteria</taxon>
        <taxon>Pseudomonadati</taxon>
        <taxon>Myxococcota</taxon>
        <taxon>Myxococcia</taxon>
        <taxon>Myxococcales</taxon>
        <taxon>Cystobacterineae</taxon>
        <taxon>Archangiaceae</taxon>
        <taxon>Cystobacter</taxon>
    </lineage>
</organism>
<name>S9PH45_CYSF2</name>
<evidence type="ECO:0000313" key="2">
    <source>
        <dbReference type="EMBL" id="EPX63645.1"/>
    </source>
</evidence>
<feature type="region of interest" description="Disordered" evidence="1">
    <location>
        <begin position="1"/>
        <end position="70"/>
    </location>
</feature>
<proteinExistence type="predicted"/>
<evidence type="ECO:0000313" key="3">
    <source>
        <dbReference type="Proteomes" id="UP000011682"/>
    </source>
</evidence>
<accession>S9PH45</accession>
<comment type="caution">
    <text evidence="2">The sequence shown here is derived from an EMBL/GenBank/DDBJ whole genome shotgun (WGS) entry which is preliminary data.</text>
</comment>